<protein>
    <submittedName>
        <fullName evidence="2">Uncharacterized protein</fullName>
    </submittedName>
</protein>
<dbReference type="AlphaFoldDB" id="A0ABD3HEB1"/>
<sequence length="90" mass="10084">MAVLETADGRDSNVRRPRGGIEGSVQILPDLYKADEETEEVLSRRRLVIDRIDRRLSGADNAMLEEVPSEELITTIVMEMPKEKSRGTDG</sequence>
<accession>A0ABD3HEB1</accession>
<gene>
    <name evidence="2" type="ORF">R1sor_013988</name>
</gene>
<keyword evidence="3" id="KW-1185">Reference proteome</keyword>
<evidence type="ECO:0000256" key="1">
    <source>
        <dbReference type="SAM" id="MobiDB-lite"/>
    </source>
</evidence>
<reference evidence="2 3" key="1">
    <citation type="submission" date="2024-09" db="EMBL/GenBank/DDBJ databases">
        <title>Chromosome-scale assembly of Riccia sorocarpa.</title>
        <authorList>
            <person name="Paukszto L."/>
        </authorList>
    </citation>
    <scope>NUCLEOTIDE SEQUENCE [LARGE SCALE GENOMIC DNA]</scope>
    <source>
        <strain evidence="2">LP-2024</strain>
        <tissue evidence="2">Aerial parts of the thallus</tissue>
    </source>
</reference>
<evidence type="ECO:0000313" key="2">
    <source>
        <dbReference type="EMBL" id="KAL3687679.1"/>
    </source>
</evidence>
<proteinExistence type="predicted"/>
<evidence type="ECO:0000313" key="3">
    <source>
        <dbReference type="Proteomes" id="UP001633002"/>
    </source>
</evidence>
<dbReference type="EMBL" id="JBJQOH010000004">
    <property type="protein sequence ID" value="KAL3687679.1"/>
    <property type="molecule type" value="Genomic_DNA"/>
</dbReference>
<dbReference type="Proteomes" id="UP001633002">
    <property type="component" value="Unassembled WGS sequence"/>
</dbReference>
<comment type="caution">
    <text evidence="2">The sequence shown here is derived from an EMBL/GenBank/DDBJ whole genome shotgun (WGS) entry which is preliminary data.</text>
</comment>
<feature type="region of interest" description="Disordered" evidence="1">
    <location>
        <begin position="1"/>
        <end position="21"/>
    </location>
</feature>
<name>A0ABD3HEB1_9MARC</name>
<organism evidence="2 3">
    <name type="scientific">Riccia sorocarpa</name>
    <dbReference type="NCBI Taxonomy" id="122646"/>
    <lineage>
        <taxon>Eukaryota</taxon>
        <taxon>Viridiplantae</taxon>
        <taxon>Streptophyta</taxon>
        <taxon>Embryophyta</taxon>
        <taxon>Marchantiophyta</taxon>
        <taxon>Marchantiopsida</taxon>
        <taxon>Marchantiidae</taxon>
        <taxon>Marchantiales</taxon>
        <taxon>Ricciaceae</taxon>
        <taxon>Riccia</taxon>
    </lineage>
</organism>